<dbReference type="EMBL" id="CM000950">
    <property type="protein sequence ID" value="EDY64320.1"/>
    <property type="molecule type" value="Genomic_DNA"/>
</dbReference>
<evidence type="ECO:0008006" key="3">
    <source>
        <dbReference type="Google" id="ProtNLM"/>
    </source>
</evidence>
<sequence length="302" mass="33378">MANRHALRGGTRTAGPAVTGYGGLTRLVPPPAVPVDARGDWTAAESASGVRLPDDYKWLVGTYGWGEFCDFLYLRTPFGTSPHNGIEWQRGHLSGSPGRDRERYPYPLHPAAGALLLWGATPDADRLCWLTDGSAEDWTVVVWDRDGRYEAHPLGAAAFIEGWVGGHVGSGLLGDMEPDLAPWFNAFRRRTHRCLRLSEGPLTHPERLRLLRESLAPTSDRGAWRSQTGEQGQDHFATVGTDWLLTYDMSCPHQVRVDFPPEDAEQVRRRLFAAVELMGCQVLGIMAADGRPLPEWSTVTDP</sequence>
<dbReference type="AlphaFoldDB" id="B5HBV9"/>
<protein>
    <recommendedName>
        <fullName evidence="3">SMI1/KNR4 family protein</fullName>
    </recommendedName>
</protein>
<evidence type="ECO:0000313" key="1">
    <source>
        <dbReference type="EMBL" id="EDY64320.1"/>
    </source>
</evidence>
<reference evidence="2" key="1">
    <citation type="submission" date="2008-02" db="EMBL/GenBank/DDBJ databases">
        <authorList>
            <consortium name="The Broad Institute Genome Sequencing Platform"/>
            <person name="Fischbach M."/>
            <person name="Ward D."/>
            <person name="Young S."/>
            <person name="Jaffe D."/>
            <person name="Gnerre S."/>
            <person name="Berlin A."/>
            <person name="Heiman D."/>
            <person name="Hepburn T."/>
            <person name="Sykes S."/>
            <person name="Alvarado L."/>
            <person name="Kodira C.D."/>
            <person name="Straight P."/>
            <person name="Clardy J."/>
            <person name="Hung D."/>
            <person name="Kolter R."/>
            <person name="Mekalanos J."/>
            <person name="Walker S."/>
            <person name="Walsh C.T."/>
            <person name="Lander E."/>
            <person name="Galagan J."/>
            <person name="Nusbaum C."/>
            <person name="Birren B."/>
        </authorList>
    </citation>
    <scope>NUCLEOTIDE SEQUENCE [LARGE SCALE GENOMIC DNA]</scope>
    <source>
        <strain evidence="2">ATCC 25486 / DSM 40338 / CBS 914.69 / JCM 4507 / NBRC 13074 / NRRL 2958 / 5647</strain>
    </source>
</reference>
<dbReference type="Pfam" id="PF14568">
    <property type="entry name" value="SUKH_6"/>
    <property type="match status" value="1"/>
</dbReference>
<dbReference type="HOGENOM" id="CLU_993543_0_0_11"/>
<proteinExistence type="predicted"/>
<dbReference type="Gene3D" id="3.40.1580.10">
    <property type="entry name" value="SMI1/KNR4-like"/>
    <property type="match status" value="1"/>
</dbReference>
<accession>B5HBV9</accession>
<dbReference type="Proteomes" id="UP000002805">
    <property type="component" value="Chromosome"/>
</dbReference>
<name>B5HBV9_STRE2</name>
<dbReference type="eggNOG" id="ENOG50338VG">
    <property type="taxonomic scope" value="Bacteria"/>
</dbReference>
<reference evidence="2" key="2">
    <citation type="submission" date="2009-10" db="EMBL/GenBank/DDBJ databases">
        <title>The genome sequence of Streptomyces pristinaespiralis strain ATCC 25486.</title>
        <authorList>
            <consortium name="The Broad Institute Genome Sequencing Platform"/>
            <consortium name="Broad Institute Microbial Sequencing Center"/>
            <person name="Fischbach M."/>
            <person name="Godfrey P."/>
            <person name="Ward D."/>
            <person name="Young S."/>
            <person name="Zeng Q."/>
            <person name="Koehrsen M."/>
            <person name="Alvarado L."/>
            <person name="Berlin A.M."/>
            <person name="Bochicchio J."/>
            <person name="Borenstein D."/>
            <person name="Chapman S.B."/>
            <person name="Chen Z."/>
            <person name="Engels R."/>
            <person name="Freedman E."/>
            <person name="Gellesch M."/>
            <person name="Goldberg J."/>
            <person name="Griggs A."/>
            <person name="Gujja S."/>
            <person name="Heilman E.R."/>
            <person name="Heiman D.I."/>
            <person name="Hepburn T.A."/>
            <person name="Howarth C."/>
            <person name="Jen D."/>
            <person name="Larson L."/>
            <person name="Lewis B."/>
            <person name="Mehta T."/>
            <person name="Park D."/>
            <person name="Pearson M."/>
            <person name="Richards J."/>
            <person name="Roberts A."/>
            <person name="Saif S."/>
            <person name="Shea T.D."/>
            <person name="Shenoy N."/>
            <person name="Sisk P."/>
            <person name="Stolte C."/>
            <person name="Sykes S.N."/>
            <person name="Thomson T."/>
            <person name="Walk T."/>
            <person name="White J."/>
            <person name="Yandava C."/>
            <person name="Straight P."/>
            <person name="Clardy J."/>
            <person name="Hung D."/>
            <person name="Kolter R."/>
            <person name="Mekalanos J."/>
            <person name="Walker S."/>
            <person name="Walsh C.T."/>
            <person name="Wieland-Brown L.C."/>
            <person name="Haas B."/>
            <person name="Nusbaum C."/>
            <person name="Birren B."/>
        </authorList>
    </citation>
    <scope>NUCLEOTIDE SEQUENCE [LARGE SCALE GENOMIC DNA]</scope>
    <source>
        <strain evidence="2">ATCC 25486 / DSM 40338 / CBS 914.69 / JCM 4507 / NBRC 13074 / NRRL 2958 / 5647</strain>
    </source>
</reference>
<dbReference type="InterPro" id="IPR037883">
    <property type="entry name" value="Knr4/Smi1-like_sf"/>
</dbReference>
<dbReference type="SUPFAM" id="SSF160631">
    <property type="entry name" value="SMI1/KNR4-like"/>
    <property type="match status" value="1"/>
</dbReference>
<keyword evidence="2" id="KW-1185">Reference proteome</keyword>
<organism evidence="1 2">
    <name type="scientific">Streptomyces pristinaespiralis (strain ATCC 25486 / DSM 40338 / CBS 914.69 / JCM 4507 / KCC S-0507 / NBRC 13074 / NRRL 2958 / 5647)</name>
    <dbReference type="NCBI Taxonomy" id="457429"/>
    <lineage>
        <taxon>Bacteria</taxon>
        <taxon>Bacillati</taxon>
        <taxon>Actinomycetota</taxon>
        <taxon>Actinomycetes</taxon>
        <taxon>Kitasatosporales</taxon>
        <taxon>Streptomycetaceae</taxon>
        <taxon>Streptomyces</taxon>
    </lineage>
</organism>
<evidence type="ECO:0000313" key="2">
    <source>
        <dbReference type="Proteomes" id="UP000002805"/>
    </source>
</evidence>
<gene>
    <name evidence="1" type="ORF">SSDG_02642</name>
</gene>